<dbReference type="PROSITE" id="PS01039">
    <property type="entry name" value="SBP_BACTERIAL_3"/>
    <property type="match status" value="1"/>
</dbReference>
<comment type="subcellular location">
    <subcellularLocation>
        <location evidence="1">Cell envelope</location>
    </subcellularLocation>
</comment>
<reference evidence="7 8" key="1">
    <citation type="submission" date="2016-07" db="EMBL/GenBank/DDBJ databases">
        <title>Whole-genome of two Shewanella species isolated from a digestive organ of sea cucumber Apostichopus japonicus Selenka 1867.</title>
        <authorList>
            <person name="Hong H.-H."/>
            <person name="Choi H."/>
            <person name="Cheon S."/>
            <person name="Oh J.-S."/>
            <person name="Lee H.-G."/>
            <person name="Park C."/>
        </authorList>
    </citation>
    <scope>NUCLEOTIDE SEQUENCE [LARGE SCALE GENOMIC DNA]</scope>
    <source>
        <strain evidence="7 8">CSB03KR</strain>
    </source>
</reference>
<dbReference type="AlphaFoldDB" id="A0A1E5ISR6"/>
<evidence type="ECO:0000256" key="1">
    <source>
        <dbReference type="ARBA" id="ARBA00004196"/>
    </source>
</evidence>
<gene>
    <name evidence="7" type="ORF">BEL05_06280</name>
</gene>
<dbReference type="InterPro" id="IPR001638">
    <property type="entry name" value="Solute-binding_3/MltF_N"/>
</dbReference>
<evidence type="ECO:0000256" key="2">
    <source>
        <dbReference type="ARBA" id="ARBA00010333"/>
    </source>
</evidence>
<feature type="domain" description="Solute-binding protein family 3/N-terminal" evidence="6">
    <location>
        <begin position="35"/>
        <end position="265"/>
    </location>
</feature>
<dbReference type="STRING" id="23.BEL05_06280"/>
<evidence type="ECO:0000313" key="7">
    <source>
        <dbReference type="EMBL" id="OEG73003.1"/>
    </source>
</evidence>
<proteinExistence type="inferred from homology"/>
<dbReference type="Pfam" id="PF00497">
    <property type="entry name" value="SBP_bac_3"/>
    <property type="match status" value="1"/>
</dbReference>
<accession>A0A1E5ISR6</accession>
<dbReference type="Gene3D" id="3.40.190.10">
    <property type="entry name" value="Periplasmic binding protein-like II"/>
    <property type="match status" value="2"/>
</dbReference>
<comment type="caution">
    <text evidence="7">The sequence shown here is derived from an EMBL/GenBank/DDBJ whole genome shotgun (WGS) entry which is preliminary data.</text>
</comment>
<dbReference type="InterPro" id="IPR018313">
    <property type="entry name" value="SBP_3_CS"/>
</dbReference>
<name>A0A1E5ISR6_SHECO</name>
<dbReference type="SUPFAM" id="SSF53850">
    <property type="entry name" value="Periplasmic binding protein-like II"/>
    <property type="match status" value="1"/>
</dbReference>
<feature type="compositionally biased region" description="Polar residues" evidence="5">
    <location>
        <begin position="284"/>
        <end position="296"/>
    </location>
</feature>
<dbReference type="RefSeq" id="WP_051413138.1">
    <property type="nucleotide sequence ID" value="NZ_BPEU01000010.1"/>
</dbReference>
<dbReference type="PANTHER" id="PTHR35936">
    <property type="entry name" value="MEMBRANE-BOUND LYTIC MUREIN TRANSGLYCOSYLASE F"/>
    <property type="match status" value="1"/>
</dbReference>
<evidence type="ECO:0000256" key="3">
    <source>
        <dbReference type="ARBA" id="ARBA00022729"/>
    </source>
</evidence>
<feature type="region of interest" description="Disordered" evidence="5">
    <location>
        <begin position="275"/>
        <end position="296"/>
    </location>
</feature>
<keyword evidence="3" id="KW-0732">Signal</keyword>
<dbReference type="Proteomes" id="UP000095230">
    <property type="component" value="Unassembled WGS sequence"/>
</dbReference>
<evidence type="ECO:0000256" key="4">
    <source>
        <dbReference type="RuleBase" id="RU003744"/>
    </source>
</evidence>
<evidence type="ECO:0000259" key="6">
    <source>
        <dbReference type="SMART" id="SM00062"/>
    </source>
</evidence>
<dbReference type="EMBL" id="MCBT01000044">
    <property type="protein sequence ID" value="OEG73003.1"/>
    <property type="molecule type" value="Genomic_DNA"/>
</dbReference>
<organism evidence="7 8">
    <name type="scientific">Shewanella colwelliana</name>
    <name type="common">Alteromonas colwelliana</name>
    <dbReference type="NCBI Taxonomy" id="23"/>
    <lineage>
        <taxon>Bacteria</taxon>
        <taxon>Pseudomonadati</taxon>
        <taxon>Pseudomonadota</taxon>
        <taxon>Gammaproteobacteria</taxon>
        <taxon>Alteromonadales</taxon>
        <taxon>Shewanellaceae</taxon>
        <taxon>Shewanella</taxon>
    </lineage>
</organism>
<protein>
    <recommendedName>
        <fullName evidence="6">Solute-binding protein family 3/N-terminal domain-containing protein</fullName>
    </recommendedName>
</protein>
<evidence type="ECO:0000313" key="8">
    <source>
        <dbReference type="Proteomes" id="UP000095230"/>
    </source>
</evidence>
<dbReference type="OrthoDB" id="9768183at2"/>
<evidence type="ECO:0000256" key="5">
    <source>
        <dbReference type="SAM" id="MobiDB-lite"/>
    </source>
</evidence>
<sequence length="296" mass="33001">MIVITIKKIVILAAAFCLPSFFLYGQVPDSRCANTIKVGFNDWPPYAWLDNVGKVVGLDVDMLTLVAKDLGCELEFIRMPVKRAHQMMKTGTLDMMMGASYTQDRTLYADFSDTYRNEEVRLFVRAEQASHVTIEQWQDIFSKKLKLLAPGYGWYGQDYLATKPELLRQELLIISPNSKQSVQMLAYGRGDVLIGDAISLPYIAAQSAGLSITPLPLIVDSNHIHFMVSKKTTHSGLLKEVNQSILNLSTRGAFARVVQKWQHVSVANTRTLPSASQKVDDTNGAMNLSSHSTLSR</sequence>
<comment type="similarity">
    <text evidence="2 4">Belongs to the bacterial solute-binding protein 3 family.</text>
</comment>
<dbReference type="GO" id="GO:0030313">
    <property type="term" value="C:cell envelope"/>
    <property type="evidence" value="ECO:0007669"/>
    <property type="project" value="UniProtKB-SubCell"/>
</dbReference>
<dbReference type="SMART" id="SM00062">
    <property type="entry name" value="PBPb"/>
    <property type="match status" value="1"/>
</dbReference>
<dbReference type="PANTHER" id="PTHR35936:SF20">
    <property type="entry name" value="ABC TRANSPORTER ARGININE-BINDING PROTEIN 2-RELATED"/>
    <property type="match status" value="1"/>
</dbReference>